<dbReference type="OrthoDB" id="3259746at2759"/>
<evidence type="ECO:0000313" key="2">
    <source>
        <dbReference type="EMBL" id="RXK34647.1"/>
    </source>
</evidence>
<evidence type="ECO:0000313" key="3">
    <source>
        <dbReference type="Proteomes" id="UP000289152"/>
    </source>
</evidence>
<feature type="chain" id="PRO_5020363499" description="Peptidase A1 domain-containing protein" evidence="1">
    <location>
        <begin position="17"/>
        <end position="171"/>
    </location>
</feature>
<keyword evidence="1" id="KW-0732">Signal</keyword>
<dbReference type="InParanoid" id="A0A4Q1B9M1"/>
<protein>
    <recommendedName>
        <fullName evidence="4">Peptidase A1 domain-containing protein</fullName>
    </recommendedName>
</protein>
<organism evidence="2 3">
    <name type="scientific">Tremella mesenterica</name>
    <name type="common">Jelly fungus</name>
    <dbReference type="NCBI Taxonomy" id="5217"/>
    <lineage>
        <taxon>Eukaryota</taxon>
        <taxon>Fungi</taxon>
        <taxon>Dikarya</taxon>
        <taxon>Basidiomycota</taxon>
        <taxon>Agaricomycotina</taxon>
        <taxon>Tremellomycetes</taxon>
        <taxon>Tremellales</taxon>
        <taxon>Tremellaceae</taxon>
        <taxon>Tremella</taxon>
    </lineage>
</organism>
<reference evidence="2 3" key="1">
    <citation type="submission" date="2016-06" db="EMBL/GenBank/DDBJ databases">
        <title>Evolution of pathogenesis and genome organization in the Tremellales.</title>
        <authorList>
            <person name="Cuomo C."/>
            <person name="Litvintseva A."/>
            <person name="Heitman J."/>
            <person name="Chen Y."/>
            <person name="Sun S."/>
            <person name="Springer D."/>
            <person name="Dromer F."/>
            <person name="Young S."/>
            <person name="Zeng Q."/>
            <person name="Chapman S."/>
            <person name="Gujja S."/>
            <person name="Saif S."/>
            <person name="Birren B."/>
        </authorList>
    </citation>
    <scope>NUCLEOTIDE SEQUENCE [LARGE SCALE GENOMIC DNA]</scope>
    <source>
        <strain evidence="2 3">ATCC 28783</strain>
    </source>
</reference>
<dbReference type="EMBL" id="SDIL01000246">
    <property type="protein sequence ID" value="RXK34647.1"/>
    <property type="molecule type" value="Genomic_DNA"/>
</dbReference>
<dbReference type="PANTHER" id="PTHR37487:SF2">
    <property type="entry name" value="EXPRESSED PROTEIN"/>
    <property type="match status" value="1"/>
</dbReference>
<keyword evidence="3" id="KW-1185">Reference proteome</keyword>
<evidence type="ECO:0008006" key="4">
    <source>
        <dbReference type="Google" id="ProtNLM"/>
    </source>
</evidence>
<accession>A0A4Q1B9M1</accession>
<feature type="signal peptide" evidence="1">
    <location>
        <begin position="1"/>
        <end position="16"/>
    </location>
</feature>
<name>A0A4Q1B9M1_TREME</name>
<dbReference type="PANTHER" id="PTHR37487">
    <property type="entry name" value="CHROMOSOME 1, WHOLE GENOME SHOTGUN SEQUENCE"/>
    <property type="match status" value="1"/>
</dbReference>
<proteinExistence type="predicted"/>
<evidence type="ECO:0000256" key="1">
    <source>
        <dbReference type="SAM" id="SignalP"/>
    </source>
</evidence>
<dbReference type="Proteomes" id="UP000289152">
    <property type="component" value="Unassembled WGS sequence"/>
</dbReference>
<dbReference type="AlphaFoldDB" id="A0A4Q1B9M1"/>
<sequence>MLRLLGLLLVGISAEAIRRKEVGDILAGAPVNNITVSAEGVNQCGDATIGWTGTTPPVTLSIGTGGYYVGITPIITLDNISDDSYTWNVNVTQGTDLIFQVTDSNGEVGYVQNISVDEGDDDSCLSTDDVNITESITSSSPYSYSSYIITRQGELRRQNIEDEDKEQNKIL</sequence>
<dbReference type="VEuPathDB" id="FungiDB:TREMEDRAFT_62230"/>
<comment type="caution">
    <text evidence="2">The sequence shown here is derived from an EMBL/GenBank/DDBJ whole genome shotgun (WGS) entry which is preliminary data.</text>
</comment>
<gene>
    <name evidence="2" type="ORF">M231_08098</name>
</gene>